<accession>A0A2T2X1D6</accession>
<evidence type="ECO:0000256" key="1">
    <source>
        <dbReference type="ARBA" id="ARBA00022490"/>
    </source>
</evidence>
<dbReference type="Gene3D" id="3.30.1330.10">
    <property type="entry name" value="PurM-like, N-terminal domain"/>
    <property type="match status" value="2"/>
</dbReference>
<evidence type="ECO:0000259" key="10">
    <source>
        <dbReference type="Pfam" id="PF02769"/>
    </source>
</evidence>
<dbReference type="FunFam" id="3.30.1330.10:FF:000004">
    <property type="entry name" value="Phosphoribosylformylglycinamidine synthase subunit PurL"/>
    <property type="match status" value="1"/>
</dbReference>
<evidence type="ECO:0000256" key="3">
    <source>
        <dbReference type="ARBA" id="ARBA00022723"/>
    </source>
</evidence>
<organism evidence="12 13">
    <name type="scientific">Sulfobacillus benefaciens</name>
    <dbReference type="NCBI Taxonomy" id="453960"/>
    <lineage>
        <taxon>Bacteria</taxon>
        <taxon>Bacillati</taxon>
        <taxon>Bacillota</taxon>
        <taxon>Clostridia</taxon>
        <taxon>Eubacteriales</taxon>
        <taxon>Clostridiales Family XVII. Incertae Sedis</taxon>
        <taxon>Sulfobacillus</taxon>
    </lineage>
</organism>
<feature type="binding site" evidence="8">
    <location>
        <position position="491"/>
    </location>
    <ligand>
        <name>ATP</name>
        <dbReference type="ChEBI" id="CHEBI:30616"/>
    </ligand>
</feature>
<feature type="binding site" evidence="8">
    <location>
        <position position="88"/>
    </location>
    <ligand>
        <name>ATP</name>
        <dbReference type="ChEBI" id="CHEBI:30616"/>
    </ligand>
</feature>
<dbReference type="HAMAP" id="MF_00420">
    <property type="entry name" value="PurL_2"/>
    <property type="match status" value="1"/>
</dbReference>
<keyword evidence="1 8" id="KW-0963">Cytoplasm</keyword>
<evidence type="ECO:0000256" key="5">
    <source>
        <dbReference type="ARBA" id="ARBA00022755"/>
    </source>
</evidence>
<dbReference type="SUPFAM" id="SSF55326">
    <property type="entry name" value="PurM N-terminal domain-like"/>
    <property type="match status" value="2"/>
</dbReference>
<reference evidence="12 13" key="1">
    <citation type="journal article" date="2014" name="BMC Genomics">
        <title>Comparison of environmental and isolate Sulfobacillus genomes reveals diverse carbon, sulfur, nitrogen, and hydrogen metabolisms.</title>
        <authorList>
            <person name="Justice N.B."/>
            <person name="Norman A."/>
            <person name="Brown C.T."/>
            <person name="Singh A."/>
            <person name="Thomas B.C."/>
            <person name="Banfield J.F."/>
        </authorList>
    </citation>
    <scope>NUCLEOTIDE SEQUENCE [LARGE SCALE GENOMIC DNA]</scope>
    <source>
        <strain evidence="12">AMDSBA1</strain>
    </source>
</reference>
<evidence type="ECO:0000256" key="8">
    <source>
        <dbReference type="HAMAP-Rule" id="MF_00420"/>
    </source>
</evidence>
<feature type="domain" description="PurM-like N-terminal" evidence="9">
    <location>
        <begin position="436"/>
        <end position="552"/>
    </location>
</feature>
<evidence type="ECO:0000313" key="13">
    <source>
        <dbReference type="Proteomes" id="UP000242699"/>
    </source>
</evidence>
<comment type="function">
    <text evidence="8">Part of the phosphoribosylformylglycinamidine synthase complex involved in the purines biosynthetic pathway. Catalyzes the ATP-dependent conversion of formylglycinamide ribonucleotide (FGAR) and glutamine to yield formylglycinamidine ribonucleotide (FGAM) and glutamate. The FGAM synthase complex is composed of three subunits. PurQ produces an ammonia molecule by converting glutamine to glutamate. PurL transfers the ammonia molecule to FGAR to form FGAM in an ATP-dependent manner. PurS interacts with PurQ and PurL and is thought to assist in the transfer of the ammonia molecule from PurQ to PurL.</text>
</comment>
<feature type="domain" description="PurM-like C-terminal" evidence="10">
    <location>
        <begin position="581"/>
        <end position="706"/>
    </location>
</feature>
<keyword evidence="4 8" id="KW-0547">Nucleotide-binding</keyword>
<dbReference type="GO" id="GO:0000287">
    <property type="term" value="F:magnesium ion binding"/>
    <property type="evidence" value="ECO:0007669"/>
    <property type="project" value="UniProtKB-UniRule"/>
</dbReference>
<dbReference type="NCBIfam" id="TIGR01736">
    <property type="entry name" value="FGAM_synth_II"/>
    <property type="match status" value="1"/>
</dbReference>
<dbReference type="EMBL" id="PXYT01000020">
    <property type="protein sequence ID" value="PSR28299.1"/>
    <property type="molecule type" value="Genomic_DNA"/>
</dbReference>
<comment type="similarity">
    <text evidence="8">Belongs to the FGAMS family.</text>
</comment>
<feature type="binding site" evidence="8">
    <location>
        <position position="236"/>
    </location>
    <ligand>
        <name>substrate</name>
    </ligand>
</feature>
<proteinExistence type="inferred from homology"/>
<dbReference type="NCBIfam" id="NF002290">
    <property type="entry name" value="PRK01213.1"/>
    <property type="match status" value="1"/>
</dbReference>
<dbReference type="PIRSF" id="PIRSF001587">
    <property type="entry name" value="FGAM_synthase_II"/>
    <property type="match status" value="1"/>
</dbReference>
<dbReference type="GO" id="GO:0004642">
    <property type="term" value="F:phosphoribosylformylglycinamidine synthase activity"/>
    <property type="evidence" value="ECO:0007669"/>
    <property type="project" value="UniProtKB-UniRule"/>
</dbReference>
<evidence type="ECO:0000256" key="2">
    <source>
        <dbReference type="ARBA" id="ARBA00022598"/>
    </source>
</evidence>
<dbReference type="InterPro" id="IPR041609">
    <property type="entry name" value="PurL_linker"/>
</dbReference>
<keyword evidence="6 8" id="KW-0067">ATP-binding</keyword>
<protein>
    <recommendedName>
        <fullName evidence="8">Phosphoribosylformylglycinamidine synthase subunit PurL</fullName>
        <shortName evidence="8">FGAM synthase</shortName>
        <ecNumber evidence="8">6.3.5.3</ecNumber>
    </recommendedName>
    <alternativeName>
        <fullName evidence="8">Formylglycinamide ribonucleotide amidotransferase subunit II</fullName>
        <shortName evidence="8">FGAR amidotransferase II</shortName>
        <shortName evidence="8">FGAR-AT II</shortName>
    </alternativeName>
    <alternativeName>
        <fullName evidence="8">Glutamine amidotransferase PurL</fullName>
    </alternativeName>
    <alternativeName>
        <fullName evidence="8">Phosphoribosylformylglycinamidine synthase subunit II</fullName>
    </alternativeName>
</protein>
<feature type="binding site" evidence="8">
    <location>
        <position position="114"/>
    </location>
    <ligand>
        <name>Mg(2+)</name>
        <dbReference type="ChEBI" id="CHEBI:18420"/>
        <label>2</label>
    </ligand>
</feature>
<dbReference type="Pfam" id="PF02769">
    <property type="entry name" value="AIRS_C"/>
    <property type="match status" value="2"/>
</dbReference>
<comment type="catalytic activity">
    <reaction evidence="8">
        <text>N(2)-formyl-N(1)-(5-phospho-beta-D-ribosyl)glycinamide + L-glutamine + ATP + H2O = 2-formamido-N(1)-(5-O-phospho-beta-D-ribosyl)acetamidine + L-glutamate + ADP + phosphate + H(+)</text>
        <dbReference type="Rhea" id="RHEA:17129"/>
        <dbReference type="ChEBI" id="CHEBI:15377"/>
        <dbReference type="ChEBI" id="CHEBI:15378"/>
        <dbReference type="ChEBI" id="CHEBI:29985"/>
        <dbReference type="ChEBI" id="CHEBI:30616"/>
        <dbReference type="ChEBI" id="CHEBI:43474"/>
        <dbReference type="ChEBI" id="CHEBI:58359"/>
        <dbReference type="ChEBI" id="CHEBI:147286"/>
        <dbReference type="ChEBI" id="CHEBI:147287"/>
        <dbReference type="ChEBI" id="CHEBI:456216"/>
        <dbReference type="EC" id="6.3.5.3"/>
    </reaction>
</comment>
<dbReference type="Pfam" id="PF18072">
    <property type="entry name" value="FGAR-AT_linker"/>
    <property type="match status" value="1"/>
</dbReference>
<feature type="binding site" evidence="8">
    <location>
        <position position="264"/>
    </location>
    <ligand>
        <name>Mg(2+)</name>
        <dbReference type="ChEBI" id="CHEBI:18420"/>
        <label>2</label>
    </ligand>
</feature>
<dbReference type="SUPFAM" id="SSF56042">
    <property type="entry name" value="PurM C-terminal domain-like"/>
    <property type="match status" value="2"/>
</dbReference>
<feature type="active site" evidence="8">
    <location>
        <position position="46"/>
    </location>
</feature>
<dbReference type="InterPro" id="IPR016188">
    <property type="entry name" value="PurM-like_N"/>
</dbReference>
<dbReference type="UniPathway" id="UPA00074">
    <property type="reaction ID" value="UER00128"/>
</dbReference>
<keyword evidence="5 8" id="KW-0658">Purine biosynthesis</keyword>
<comment type="caution">
    <text evidence="12">The sequence shown here is derived from an EMBL/GenBank/DDBJ whole genome shotgun (WGS) entry which is preliminary data.</text>
</comment>
<dbReference type="GO" id="GO:0005737">
    <property type="term" value="C:cytoplasm"/>
    <property type="evidence" value="ECO:0007669"/>
    <property type="project" value="UniProtKB-SubCell"/>
</dbReference>
<dbReference type="PANTHER" id="PTHR43555">
    <property type="entry name" value="PHOSPHORIBOSYLFORMYLGLYCINAMIDINE SYNTHASE SUBUNIT PURL"/>
    <property type="match status" value="1"/>
</dbReference>
<dbReference type="GO" id="GO:0006189">
    <property type="term" value="P:'de novo' IMP biosynthetic process"/>
    <property type="evidence" value="ECO:0007669"/>
    <property type="project" value="UniProtKB-UniRule"/>
</dbReference>
<gene>
    <name evidence="8" type="primary">purL</name>
    <name evidence="12" type="ORF">C7B43_09965</name>
</gene>
<dbReference type="Gene3D" id="3.90.650.10">
    <property type="entry name" value="PurM-like C-terminal domain"/>
    <property type="match status" value="2"/>
</dbReference>
<keyword evidence="3 8" id="KW-0479">Metal-binding</keyword>
<feature type="domain" description="PurM-like N-terminal" evidence="9">
    <location>
        <begin position="71"/>
        <end position="183"/>
    </location>
</feature>
<feature type="binding site" evidence="8">
    <location>
        <position position="528"/>
    </location>
    <ligand>
        <name>ATP</name>
        <dbReference type="ChEBI" id="CHEBI:30616"/>
    </ligand>
</feature>
<dbReference type="InterPro" id="IPR010074">
    <property type="entry name" value="PRibForGlyAmidine_synth_PurL"/>
</dbReference>
<feature type="domain" description="PurM-like C-terminal" evidence="10">
    <location>
        <begin position="196"/>
        <end position="351"/>
    </location>
</feature>
<evidence type="ECO:0000256" key="6">
    <source>
        <dbReference type="ARBA" id="ARBA00022840"/>
    </source>
</evidence>
<dbReference type="EC" id="6.3.5.3" evidence="8"/>
<feature type="binding site" evidence="8">
    <location>
        <position position="529"/>
    </location>
    <ligand>
        <name>Mg(2+)</name>
        <dbReference type="ChEBI" id="CHEBI:18420"/>
        <label>1</label>
    </ligand>
</feature>
<feature type="domain" description="Phosphoribosylformylglycinamidine synthase linker" evidence="11">
    <location>
        <begin position="12"/>
        <end position="50"/>
    </location>
</feature>
<evidence type="ECO:0000256" key="4">
    <source>
        <dbReference type="ARBA" id="ARBA00022741"/>
    </source>
</evidence>
<comment type="subcellular location">
    <subcellularLocation>
        <location evidence="8">Cytoplasm</location>
    </subcellularLocation>
</comment>
<dbReference type="Pfam" id="PF00586">
    <property type="entry name" value="AIRS"/>
    <property type="match status" value="2"/>
</dbReference>
<keyword evidence="7 8" id="KW-0460">Magnesium</keyword>
<comment type="caution">
    <text evidence="8">Lacks conserved residue(s) required for the propagation of feature annotation.</text>
</comment>
<comment type="pathway">
    <text evidence="8">Purine metabolism; IMP biosynthesis via de novo pathway; 5-amino-1-(5-phospho-D-ribosyl)imidazole from N(2)-formyl-N(1)-(5-phospho-D-ribosyl)glycinamide: step 1/2.</text>
</comment>
<feature type="binding site" evidence="8">
    <location>
        <position position="113"/>
    </location>
    <ligand>
        <name>substrate</name>
    </ligand>
</feature>
<feature type="binding site" evidence="8">
    <location>
        <position position="49"/>
    </location>
    <ligand>
        <name>ATP</name>
        <dbReference type="ChEBI" id="CHEBI:30616"/>
    </ligand>
</feature>
<dbReference type="Proteomes" id="UP000242699">
    <property type="component" value="Unassembled WGS sequence"/>
</dbReference>
<keyword evidence="2 8" id="KW-0436">Ligase</keyword>
<feature type="binding site" evidence="8">
    <location>
        <position position="531"/>
    </location>
    <ligand>
        <name>substrate</name>
    </ligand>
</feature>
<dbReference type="CDD" id="cd02203">
    <property type="entry name" value="PurL_repeat1"/>
    <property type="match status" value="1"/>
</dbReference>
<dbReference type="PANTHER" id="PTHR43555:SF1">
    <property type="entry name" value="PHOSPHORIBOSYLFORMYLGLYCINAMIDINE SYNTHASE SUBUNIT PURL"/>
    <property type="match status" value="1"/>
</dbReference>
<evidence type="ECO:0000256" key="7">
    <source>
        <dbReference type="ARBA" id="ARBA00022842"/>
    </source>
</evidence>
<feature type="binding site" evidence="8">
    <location>
        <begin position="91"/>
        <end position="94"/>
    </location>
    <ligand>
        <name>substrate</name>
    </ligand>
</feature>
<evidence type="ECO:0000313" key="12">
    <source>
        <dbReference type="EMBL" id="PSR28299.1"/>
    </source>
</evidence>
<evidence type="ECO:0000259" key="11">
    <source>
        <dbReference type="Pfam" id="PF18072"/>
    </source>
</evidence>
<name>A0A2T2X1D6_9FIRM</name>
<comment type="subunit">
    <text evidence="8">Monomer. Part of the FGAM synthase complex composed of 1 PurL, 1 PurQ and 2 PurS subunits.</text>
</comment>
<dbReference type="GO" id="GO:0005524">
    <property type="term" value="F:ATP binding"/>
    <property type="evidence" value="ECO:0007669"/>
    <property type="project" value="UniProtKB-UniRule"/>
</dbReference>
<dbReference type="AlphaFoldDB" id="A0A2T2X1D6"/>
<sequence>MVRGGQPVNFRDVGLTQEEFEIIQSQLGRNPNDLELGLFGVLWSEHCSYKSSKSLLSWLPHEGRAVVQGPGENAGVVALNDRLHVAFKVESHNHPSYVEPVQGAATGVGGILRDIIAMGARPVALADSLRFGTDNSAAIIQNGVVEGIGRYGNAIGIPTVTGEVAYSSVYDKNPLVNVMAVGLLPLDRGVNAQGARPGSYLVLLGQPTGRDGIHGASLLASQDFGDATEHMRPTVQVGDPFMGKMLMEATLAAIATHKLDAVQDLGAAGLTSSVAELCYRSGVGATIRLEEVPCREQGMTPYEIMLSETQERMLLVVSPDNWPGIEPIVQHWEVPYSVIGEIMDEPHLVITMRGDIHAMVPPEILAGSCPSRPARSEWANEIRQNVPHLTSFRPLTFDPEQALAVLGSVDCRSRHRIFERYDSMILANTVWGPLHDLAILRTKGSKEGLAIALSGPGRYAARDPYSGGLAAVSRVVGLLAAQGADVLGLTDGINAGNPDKERVFRELTGLIAGVADACNIFAVPVTGGNVSLHNETEGDSIWPTVVIGAVGRHHHPLEPVPDSPWQEGMDIVRIYPGGDWSLGASVFELLFSQLSAYPRPDLERIRRVYQALDEAWNKIPSYGVRMIGAGGLFVAATKALLAMPASLGMEISVSPDDAVRQLFSEVSGQFLIFCDPQATPRLMELLGPGIAGEIIGSVTPDSNLVIRAGRAHRFERTKLDRTFRFGYGG</sequence>
<feature type="active site" description="Proton acceptor" evidence="8">
    <location>
        <position position="92"/>
    </location>
</feature>
<dbReference type="InterPro" id="IPR036921">
    <property type="entry name" value="PurM-like_N_sf"/>
</dbReference>
<evidence type="ECO:0000259" key="9">
    <source>
        <dbReference type="Pfam" id="PF00586"/>
    </source>
</evidence>
<feature type="binding site" evidence="8">
    <location>
        <position position="90"/>
    </location>
    <ligand>
        <name>Mg(2+)</name>
        <dbReference type="ChEBI" id="CHEBI:18420"/>
        <label>1</label>
    </ligand>
</feature>
<dbReference type="InterPro" id="IPR010918">
    <property type="entry name" value="PurM-like_C_dom"/>
</dbReference>
<dbReference type="InterPro" id="IPR036676">
    <property type="entry name" value="PurM-like_C_sf"/>
</dbReference>